<dbReference type="GO" id="GO:0004222">
    <property type="term" value="F:metalloendopeptidase activity"/>
    <property type="evidence" value="ECO:0007669"/>
    <property type="project" value="TreeGrafter"/>
</dbReference>
<evidence type="ECO:0000256" key="1">
    <source>
        <dbReference type="ARBA" id="ARBA00022729"/>
    </source>
</evidence>
<dbReference type="InterPro" id="IPR050570">
    <property type="entry name" value="Cell_wall_metabolism_enzyme"/>
</dbReference>
<comment type="caution">
    <text evidence="5">The sequence shown here is derived from an EMBL/GenBank/DDBJ whole genome shotgun (WGS) entry which is preliminary data.</text>
</comment>
<name>A0A0G0KKS7_9BACT</name>
<keyword evidence="2" id="KW-0175">Coiled coil</keyword>
<gene>
    <name evidence="5" type="ORF">US58_C0004G0023</name>
</gene>
<proteinExistence type="predicted"/>
<sequence length="405" mass="45680">MKTKYLIIVGLLVISLILGASFAFAENSTIEDVTTLNKEIAARKEKIKQLEENIAKFQKTVDQKRLEAVSLKNQMSILDNYVAKAETDVQLTTEKVKEIELEIEALNLSIKDKTTIIEKQKIIISKIVQNLHANDQKNYLEIMLTNDSFADFYNQAKYLENVYTDLGRSVKSVRLAKEDLDNKKVQAESRRKTYNDLLTQLENKKQDLTDQQGIKQNLLVQTQSEELRYRTLLATQKQQYQAIEGELRAYEDKVRKKLEQQDKISSGDISLSWPTPSHYITASFNDKDYPFRNIFEHNAIDIRAGQGTPIKAAGAGYVARAKRCSLASCYSYVLIVHTDNLSTVYGHLSSINVTEDQFVNRGDVIGYSGGTPGTVGAGPFVTGAHLHFEVRKNGIPVDPMGYLIN</sequence>
<dbReference type="InterPro" id="IPR011055">
    <property type="entry name" value="Dup_hybrid_motif"/>
</dbReference>
<feature type="coiled-coil region" evidence="2">
    <location>
        <begin position="33"/>
        <end position="109"/>
    </location>
</feature>
<dbReference type="InterPro" id="IPR016047">
    <property type="entry name" value="M23ase_b-sheet_dom"/>
</dbReference>
<dbReference type="STRING" id="1619036.US58_C0004G0023"/>
<dbReference type="CDD" id="cd12797">
    <property type="entry name" value="M23_peptidase"/>
    <property type="match status" value="1"/>
</dbReference>
<evidence type="ECO:0000259" key="4">
    <source>
        <dbReference type="Pfam" id="PF01551"/>
    </source>
</evidence>
<protein>
    <submittedName>
        <fullName evidence="5">Peptidase M23</fullName>
    </submittedName>
</protein>
<evidence type="ECO:0000256" key="2">
    <source>
        <dbReference type="SAM" id="Coils"/>
    </source>
</evidence>
<evidence type="ECO:0000313" key="6">
    <source>
        <dbReference type="Proteomes" id="UP000034333"/>
    </source>
</evidence>
<dbReference type="EMBL" id="LBTN01000004">
    <property type="protein sequence ID" value="KKQ41186.1"/>
    <property type="molecule type" value="Genomic_DNA"/>
</dbReference>
<organism evidence="5 6">
    <name type="scientific">Candidatus Magasanikbacteria bacterium GW2011_GWA2_37_8</name>
    <dbReference type="NCBI Taxonomy" id="1619036"/>
    <lineage>
        <taxon>Bacteria</taxon>
        <taxon>Candidatus Magasanikiibacteriota</taxon>
    </lineage>
</organism>
<evidence type="ECO:0000256" key="3">
    <source>
        <dbReference type="SAM" id="SignalP"/>
    </source>
</evidence>
<dbReference type="PANTHER" id="PTHR21666">
    <property type="entry name" value="PEPTIDASE-RELATED"/>
    <property type="match status" value="1"/>
</dbReference>
<feature type="coiled-coil region" evidence="2">
    <location>
        <begin position="170"/>
        <end position="260"/>
    </location>
</feature>
<dbReference type="AlphaFoldDB" id="A0A0G0KKS7"/>
<dbReference type="SUPFAM" id="SSF51261">
    <property type="entry name" value="Duplicated hybrid motif"/>
    <property type="match status" value="1"/>
</dbReference>
<dbReference type="Pfam" id="PF01551">
    <property type="entry name" value="Peptidase_M23"/>
    <property type="match status" value="1"/>
</dbReference>
<dbReference type="Gene3D" id="6.10.250.3150">
    <property type="match status" value="1"/>
</dbReference>
<keyword evidence="1 3" id="KW-0732">Signal</keyword>
<reference evidence="5 6" key="1">
    <citation type="journal article" date="2015" name="Nature">
        <title>rRNA introns, odd ribosomes, and small enigmatic genomes across a large radiation of phyla.</title>
        <authorList>
            <person name="Brown C.T."/>
            <person name="Hug L.A."/>
            <person name="Thomas B.C."/>
            <person name="Sharon I."/>
            <person name="Castelle C.J."/>
            <person name="Singh A."/>
            <person name="Wilkins M.J."/>
            <person name="Williams K.H."/>
            <person name="Banfield J.F."/>
        </authorList>
    </citation>
    <scope>NUCLEOTIDE SEQUENCE [LARGE SCALE GENOMIC DNA]</scope>
</reference>
<accession>A0A0G0KKS7</accession>
<feature type="signal peptide" evidence="3">
    <location>
        <begin position="1"/>
        <end position="25"/>
    </location>
</feature>
<feature type="domain" description="M23ase beta-sheet core" evidence="4">
    <location>
        <begin position="297"/>
        <end position="399"/>
    </location>
</feature>
<dbReference type="Gene3D" id="2.70.70.10">
    <property type="entry name" value="Glucose Permease (Domain IIA)"/>
    <property type="match status" value="1"/>
</dbReference>
<dbReference type="Proteomes" id="UP000034333">
    <property type="component" value="Unassembled WGS sequence"/>
</dbReference>
<feature type="chain" id="PRO_5002533168" evidence="3">
    <location>
        <begin position="26"/>
        <end position="405"/>
    </location>
</feature>
<dbReference type="PANTHER" id="PTHR21666:SF289">
    <property type="entry name" value="L-ALA--D-GLU ENDOPEPTIDASE"/>
    <property type="match status" value="1"/>
</dbReference>
<evidence type="ECO:0000313" key="5">
    <source>
        <dbReference type="EMBL" id="KKQ41186.1"/>
    </source>
</evidence>